<accession>A0AAD4CC52</accession>
<reference evidence="1" key="2">
    <citation type="submission" date="2020-02" db="EMBL/GenBank/DDBJ databases">
        <authorList>
            <person name="Gilchrist C.L.M."/>
            <person name="Chooi Y.-H."/>
        </authorList>
    </citation>
    <scope>NUCLEOTIDE SEQUENCE</scope>
    <source>
        <strain evidence="1">MST-FP2251</strain>
    </source>
</reference>
<organism evidence="1 2">
    <name type="scientific">Aspergillus nanangensis</name>
    <dbReference type="NCBI Taxonomy" id="2582783"/>
    <lineage>
        <taxon>Eukaryota</taxon>
        <taxon>Fungi</taxon>
        <taxon>Dikarya</taxon>
        <taxon>Ascomycota</taxon>
        <taxon>Pezizomycotina</taxon>
        <taxon>Eurotiomycetes</taxon>
        <taxon>Eurotiomycetidae</taxon>
        <taxon>Eurotiales</taxon>
        <taxon>Aspergillaceae</taxon>
        <taxon>Aspergillus</taxon>
        <taxon>Aspergillus subgen. Circumdati</taxon>
    </lineage>
</organism>
<sequence>MVTQRLLFVTVDMSEVSLSDTTRFLSFARVVFRWPQVGSQVRKLTLNTKSMTTGVTPSRETFGSFTGAMERFLRQETGQRNAGLGEEISSMGIGCILALLLTHTRQLEILRLIMDRTELPPIVYLAHRMTGYLHRLESLMVDCRPAFNLADLSPLIGLPRLQEFSCWGCIGNNPSVAEDAVDIFRAPEKVNISFLKFRESSMDERCMTDLVISCPKLHSLIYEATTFPDTGYTHFSPGQLQEVLRSHHSHVLSWFFGTEIVFRTGQSFQ</sequence>
<dbReference type="AlphaFoldDB" id="A0AAD4CC52"/>
<reference evidence="1" key="1">
    <citation type="journal article" date="2019" name="Beilstein J. Org. Chem.">
        <title>Nanangenines: drimane sesquiterpenoids as the dominant metabolite cohort of a novel Australian fungus, Aspergillus nanangensis.</title>
        <authorList>
            <person name="Lacey H.J."/>
            <person name="Gilchrist C.L.M."/>
            <person name="Crombie A."/>
            <person name="Kalaitzis J.A."/>
            <person name="Vuong D."/>
            <person name="Rutledge P.J."/>
            <person name="Turner P."/>
            <person name="Pitt J.I."/>
            <person name="Lacey E."/>
            <person name="Chooi Y.H."/>
            <person name="Piggott A.M."/>
        </authorList>
    </citation>
    <scope>NUCLEOTIDE SEQUENCE</scope>
    <source>
        <strain evidence="1">MST-FP2251</strain>
    </source>
</reference>
<name>A0AAD4CC52_ASPNN</name>
<evidence type="ECO:0000313" key="1">
    <source>
        <dbReference type="EMBL" id="KAF9883749.1"/>
    </source>
</evidence>
<comment type="caution">
    <text evidence="1">The sequence shown here is derived from an EMBL/GenBank/DDBJ whole genome shotgun (WGS) entry which is preliminary data.</text>
</comment>
<dbReference type="EMBL" id="VCAU01000150">
    <property type="protein sequence ID" value="KAF9883749.1"/>
    <property type="molecule type" value="Genomic_DNA"/>
</dbReference>
<dbReference type="Proteomes" id="UP001194746">
    <property type="component" value="Unassembled WGS sequence"/>
</dbReference>
<gene>
    <name evidence="1" type="ORF">FE257_003003</name>
</gene>
<protein>
    <submittedName>
        <fullName evidence="1">Uncharacterized protein</fullName>
    </submittedName>
</protein>
<evidence type="ECO:0000313" key="2">
    <source>
        <dbReference type="Proteomes" id="UP001194746"/>
    </source>
</evidence>
<proteinExistence type="predicted"/>
<keyword evidence="2" id="KW-1185">Reference proteome</keyword>